<dbReference type="OrthoDB" id="9806994at2"/>
<name>A0A1I4NMB0_9RHOB</name>
<evidence type="ECO:0000313" key="3">
    <source>
        <dbReference type="Proteomes" id="UP000199144"/>
    </source>
</evidence>
<feature type="domain" description="Helix-turn-helix" evidence="1">
    <location>
        <begin position="11"/>
        <end position="63"/>
    </location>
</feature>
<dbReference type="InterPro" id="IPR041657">
    <property type="entry name" value="HTH_17"/>
</dbReference>
<dbReference type="Pfam" id="PF12728">
    <property type="entry name" value="HTH_17"/>
    <property type="match status" value="1"/>
</dbReference>
<accession>A0A1I4NMB0</accession>
<sequence>MPDTIQDASHLLTTRQAADRLSVHPDTLKKGRAGEGAFAQLDYVRLGRAIRYRSSDIDRLVEGGAA</sequence>
<reference evidence="2 3" key="1">
    <citation type="submission" date="2016-10" db="EMBL/GenBank/DDBJ databases">
        <authorList>
            <person name="de Groot N.N."/>
        </authorList>
    </citation>
    <scope>NUCLEOTIDE SEQUENCE [LARGE SCALE GENOMIC DNA]</scope>
    <source>
        <strain evidence="2 3">DSM 15283</strain>
    </source>
</reference>
<dbReference type="RefSeq" id="WP_093094138.1">
    <property type="nucleotide sequence ID" value="NZ_FOTQ01000004.1"/>
</dbReference>
<gene>
    <name evidence="2" type="ORF">SAMN04488042_104267</name>
</gene>
<dbReference type="STRING" id="254406.SAMN04488042_104267"/>
<protein>
    <submittedName>
        <fullName evidence="2">Helix-turn-helix domain-containing protein</fullName>
    </submittedName>
</protein>
<keyword evidence="3" id="KW-1185">Reference proteome</keyword>
<evidence type="ECO:0000259" key="1">
    <source>
        <dbReference type="Pfam" id="PF12728"/>
    </source>
</evidence>
<organism evidence="2 3">
    <name type="scientific">Shimia aestuarii</name>
    <dbReference type="NCBI Taxonomy" id="254406"/>
    <lineage>
        <taxon>Bacteria</taxon>
        <taxon>Pseudomonadati</taxon>
        <taxon>Pseudomonadota</taxon>
        <taxon>Alphaproteobacteria</taxon>
        <taxon>Rhodobacterales</taxon>
        <taxon>Roseobacteraceae</taxon>
    </lineage>
</organism>
<dbReference type="Proteomes" id="UP000199144">
    <property type="component" value="Unassembled WGS sequence"/>
</dbReference>
<evidence type="ECO:0000313" key="2">
    <source>
        <dbReference type="EMBL" id="SFM16629.1"/>
    </source>
</evidence>
<proteinExistence type="predicted"/>
<dbReference type="AlphaFoldDB" id="A0A1I4NMB0"/>
<dbReference type="EMBL" id="FOTQ01000004">
    <property type="protein sequence ID" value="SFM16629.1"/>
    <property type="molecule type" value="Genomic_DNA"/>
</dbReference>